<keyword evidence="2" id="KW-1185">Reference proteome</keyword>
<organism evidence="1 2">
    <name type="scientific">Simplicispira hankyongi</name>
    <dbReference type="NCBI Taxonomy" id="2315688"/>
    <lineage>
        <taxon>Bacteria</taxon>
        <taxon>Pseudomonadati</taxon>
        <taxon>Pseudomonadota</taxon>
        <taxon>Betaproteobacteria</taxon>
        <taxon>Burkholderiales</taxon>
        <taxon>Comamonadaceae</taxon>
        <taxon>Simplicispira</taxon>
    </lineage>
</organism>
<name>A0A398CBK3_9BURK</name>
<dbReference type="AlphaFoldDB" id="A0A398CBK3"/>
<evidence type="ECO:0000313" key="2">
    <source>
        <dbReference type="Proteomes" id="UP000266302"/>
    </source>
</evidence>
<comment type="caution">
    <text evidence="1">The sequence shown here is derived from an EMBL/GenBank/DDBJ whole genome shotgun (WGS) entry which is preliminary data.</text>
</comment>
<dbReference type="OrthoDB" id="8908442at2"/>
<dbReference type="InterPro" id="IPR013406">
    <property type="entry name" value="CHP02574_addiction_mod"/>
</dbReference>
<dbReference type="NCBIfam" id="TIGR02574">
    <property type="entry name" value="stabl_TIGR02574"/>
    <property type="match status" value="1"/>
</dbReference>
<proteinExistence type="predicted"/>
<gene>
    <name evidence="1" type="ORF">D3F03_04790</name>
</gene>
<dbReference type="RefSeq" id="WP_119108159.1">
    <property type="nucleotide sequence ID" value="NZ_QXJC01000001.1"/>
</dbReference>
<evidence type="ECO:0000313" key="1">
    <source>
        <dbReference type="EMBL" id="RID99714.1"/>
    </source>
</evidence>
<reference evidence="1 2" key="1">
    <citation type="submission" date="2018-09" db="EMBL/GenBank/DDBJ databases">
        <title>Draft genome of Simplicispira sp. NY-02.</title>
        <authorList>
            <person name="Im W.T."/>
        </authorList>
    </citation>
    <scope>NUCLEOTIDE SEQUENCE [LARGE SCALE GENOMIC DNA]</scope>
    <source>
        <strain evidence="1 2">NY-02</strain>
    </source>
</reference>
<dbReference type="Proteomes" id="UP000266302">
    <property type="component" value="Unassembled WGS sequence"/>
</dbReference>
<dbReference type="EMBL" id="QXJC01000001">
    <property type="protein sequence ID" value="RID99714.1"/>
    <property type="molecule type" value="Genomic_DNA"/>
</dbReference>
<dbReference type="Pfam" id="PF09720">
    <property type="entry name" value="Unstab_antitox"/>
    <property type="match status" value="1"/>
</dbReference>
<accession>A0A398CBK3</accession>
<protein>
    <submittedName>
        <fullName evidence="1">Addiction module protein</fullName>
    </submittedName>
</protein>
<sequence length="77" mass="8286">MTTTAEALSAQAAQLPPAERMEVVERILDSLDQPDAALDALWATEASDRLAAYRRGEIKAVALSDVIAKYQAAAQRT</sequence>